<organism evidence="3 4">
    <name type="scientific">Alteromonas portus</name>
    <dbReference type="NCBI Taxonomy" id="2565549"/>
    <lineage>
        <taxon>Bacteria</taxon>
        <taxon>Pseudomonadati</taxon>
        <taxon>Pseudomonadota</taxon>
        <taxon>Gammaproteobacteria</taxon>
        <taxon>Alteromonadales</taxon>
        <taxon>Alteromonadaceae</taxon>
        <taxon>Alteromonas/Salinimonas group</taxon>
        <taxon>Alteromonas</taxon>
    </lineage>
</organism>
<dbReference type="InterPro" id="IPR038765">
    <property type="entry name" value="Papain-like_cys_pep_sf"/>
</dbReference>
<feature type="chain" id="PRO_5020933906" description="Transglutaminase-like domain-containing protein" evidence="1">
    <location>
        <begin position="28"/>
        <end position="292"/>
    </location>
</feature>
<evidence type="ECO:0000313" key="3">
    <source>
        <dbReference type="EMBL" id="TKB03447.1"/>
    </source>
</evidence>
<dbReference type="PANTHER" id="PTHR33490">
    <property type="entry name" value="BLR5614 PROTEIN-RELATED"/>
    <property type="match status" value="1"/>
</dbReference>
<name>A0A4U0ZFM7_9ALTE</name>
<dbReference type="AlphaFoldDB" id="A0A4U0ZFM7"/>
<dbReference type="PANTHER" id="PTHR33490:SF3">
    <property type="entry name" value="CONSERVED INTEGRAL MEMBRANE PROTEIN"/>
    <property type="match status" value="1"/>
</dbReference>
<dbReference type="Pfam" id="PF01841">
    <property type="entry name" value="Transglut_core"/>
    <property type="match status" value="1"/>
</dbReference>
<feature type="domain" description="Transglutaminase-like" evidence="2">
    <location>
        <begin position="184"/>
        <end position="248"/>
    </location>
</feature>
<evidence type="ECO:0000256" key="1">
    <source>
        <dbReference type="SAM" id="SignalP"/>
    </source>
</evidence>
<protein>
    <recommendedName>
        <fullName evidence="2">Transglutaminase-like domain-containing protein</fullName>
    </recommendedName>
</protein>
<dbReference type="RefSeq" id="WP_136782139.1">
    <property type="nucleotide sequence ID" value="NZ_SWCO01000005.1"/>
</dbReference>
<reference evidence="3 4" key="1">
    <citation type="submission" date="2019-04" db="EMBL/GenBank/DDBJ databases">
        <title>Alteromonas portus sp. nov., an alginate lyase-excreting marine bacterium.</title>
        <authorList>
            <person name="Huang H."/>
            <person name="Mo K."/>
            <person name="Bao S."/>
        </authorList>
    </citation>
    <scope>NUCLEOTIDE SEQUENCE [LARGE SCALE GENOMIC DNA]</scope>
    <source>
        <strain evidence="3 4">HB161718</strain>
    </source>
</reference>
<gene>
    <name evidence="3" type="ORF">E5672_10430</name>
</gene>
<proteinExistence type="predicted"/>
<dbReference type="SMART" id="SM00460">
    <property type="entry name" value="TGc"/>
    <property type="match status" value="1"/>
</dbReference>
<comment type="caution">
    <text evidence="3">The sequence shown here is derived from an EMBL/GenBank/DDBJ whole genome shotgun (WGS) entry which is preliminary data.</text>
</comment>
<keyword evidence="1" id="KW-0732">Signal</keyword>
<dbReference type="SUPFAM" id="SSF54001">
    <property type="entry name" value="Cysteine proteinases"/>
    <property type="match status" value="1"/>
</dbReference>
<dbReference type="EMBL" id="SWCO01000005">
    <property type="protein sequence ID" value="TKB03447.1"/>
    <property type="molecule type" value="Genomic_DNA"/>
</dbReference>
<keyword evidence="4" id="KW-1185">Reference proteome</keyword>
<dbReference type="InterPro" id="IPR002931">
    <property type="entry name" value="Transglutaminase-like"/>
</dbReference>
<dbReference type="OrthoDB" id="9804872at2"/>
<evidence type="ECO:0000313" key="4">
    <source>
        <dbReference type="Proteomes" id="UP000305471"/>
    </source>
</evidence>
<feature type="signal peptide" evidence="1">
    <location>
        <begin position="1"/>
        <end position="27"/>
    </location>
</feature>
<dbReference type="Proteomes" id="UP000305471">
    <property type="component" value="Unassembled WGS sequence"/>
</dbReference>
<dbReference type="Gene3D" id="3.10.620.30">
    <property type="match status" value="1"/>
</dbReference>
<accession>A0A4U0ZFM7</accession>
<evidence type="ECO:0000259" key="2">
    <source>
        <dbReference type="SMART" id="SM00460"/>
    </source>
</evidence>
<sequence length="292" mass="31459">MKHTIVRKKVAIITLLLGLFASNTVYAQSTPKFAVIPLTLSENVSLPLGNEIVLDVKVYDPDLVSTVLGQWRGIEVAGHHNGILRLSISENVMAVVDAQSPHSQYLANTFVIDYEEASVKAVTDAFLSDYGKGVKAEDEGKGASVQETKVESYSAEVGAEIEAFVANYITEPSYIHSFSFASTVAKSKSGDCTEYAVLAAALARALAIPARVVIGTIIVDDGSTVEAIGHAWNEFWLDGRWWSIDAAMYGAESLNTFYLPSHILSNEGPGYALSLSKAVLNSPESITVVQKR</sequence>